<evidence type="ECO:0000313" key="2">
    <source>
        <dbReference type="Proteomes" id="UP000294841"/>
    </source>
</evidence>
<dbReference type="Proteomes" id="UP000294841">
    <property type="component" value="Unassembled WGS sequence"/>
</dbReference>
<protein>
    <submittedName>
        <fullName evidence="1">Uncharacterized protein</fullName>
    </submittedName>
</protein>
<dbReference type="AlphaFoldDB" id="A0A4R2MTR0"/>
<gene>
    <name evidence="1" type="ORF">EV697_1171</name>
</gene>
<dbReference type="EMBL" id="SLXI01000017">
    <property type="protein sequence ID" value="TCP10714.1"/>
    <property type="molecule type" value="Genomic_DNA"/>
</dbReference>
<keyword evidence="2" id="KW-1185">Reference proteome</keyword>
<name>A0A4R2MTR0_9PAST</name>
<sequence length="460" mass="50434">FNAEKFNRQLHPNEIEWIKENAKRFAEQEGISTKEAEKRLSQQAAKELDILWFLSLDDKQDSQAQAFLASQKNKTFTHINGEKEHYFVAGGNDFWVSRKYAKEADTYNQRTGFISEKLTSGIVRTPTEGLRDKVKQTYKSVSENKLETVKKVGESVVNSAMDCGRDPLACGRDIVDNFVTTGKSSIEETYRNVMGEDVEEINRLYGQDMRGEMTAISTAQLIGTVGEVVGAGKVAKAGGKAVGKGVVAIKNSDVVKNAVEGGANQINRVVNYSTLNKVIDEVDNIAITSPSGYINAQKVCKSGCELKPTSTIERDLIADIVKNGDKTGEKTEKLVNSLAKRSGYKVLKGGKYGGNSGFDHVLQAKDGSIVIIDSKQITNGATKVSNKGAKLDNKVTNQLSQDWIEAVATEKFDLDKTDPAILAVRKALKNKQNQPIKTLIIGVDKVDEKIKLIPVEVPNK</sequence>
<feature type="non-terminal residue" evidence="1">
    <location>
        <position position="1"/>
    </location>
</feature>
<proteinExistence type="predicted"/>
<dbReference type="CDD" id="cd20732">
    <property type="entry name" value="PoNe_FilH_DUF637_VENN-like"/>
    <property type="match status" value="1"/>
</dbReference>
<reference evidence="1 2" key="1">
    <citation type="submission" date="2019-03" db="EMBL/GenBank/DDBJ databases">
        <title>Genomic Encyclopedia of Type Strains, Phase IV (KMG-IV): sequencing the most valuable type-strain genomes for metagenomic binning, comparative biology and taxonomic classification.</title>
        <authorList>
            <person name="Goeker M."/>
        </authorList>
    </citation>
    <scope>NUCLEOTIDE SEQUENCE [LARGE SCALE GENOMIC DNA]</scope>
    <source>
        <strain evidence="1 2">DSM 28231</strain>
    </source>
</reference>
<organism evidence="1 2">
    <name type="scientific">Bisgaardia hudsonensis</name>
    <dbReference type="NCBI Taxonomy" id="109472"/>
    <lineage>
        <taxon>Bacteria</taxon>
        <taxon>Pseudomonadati</taxon>
        <taxon>Pseudomonadota</taxon>
        <taxon>Gammaproteobacteria</taxon>
        <taxon>Pasteurellales</taxon>
        <taxon>Pasteurellaceae</taxon>
        <taxon>Bisgaardia</taxon>
    </lineage>
</organism>
<evidence type="ECO:0000313" key="1">
    <source>
        <dbReference type="EMBL" id="TCP10714.1"/>
    </source>
</evidence>
<comment type="caution">
    <text evidence="1">The sequence shown here is derived from an EMBL/GenBank/DDBJ whole genome shotgun (WGS) entry which is preliminary data.</text>
</comment>
<accession>A0A4R2MTR0</accession>